<name>A0A0F2LWI1_SPOSC</name>
<dbReference type="EMBL" id="AXCR01000011">
    <property type="protein sequence ID" value="KJR81813.1"/>
    <property type="molecule type" value="Genomic_DNA"/>
</dbReference>
<dbReference type="KEGG" id="ssck:SPSK_10356"/>
<evidence type="ECO:0000313" key="2">
    <source>
        <dbReference type="EMBL" id="KJR81813.1"/>
    </source>
</evidence>
<dbReference type="Proteomes" id="UP000033710">
    <property type="component" value="Unassembled WGS sequence"/>
</dbReference>
<organism evidence="2 3">
    <name type="scientific">Sporothrix schenckii 1099-18</name>
    <dbReference type="NCBI Taxonomy" id="1397361"/>
    <lineage>
        <taxon>Eukaryota</taxon>
        <taxon>Fungi</taxon>
        <taxon>Dikarya</taxon>
        <taxon>Ascomycota</taxon>
        <taxon>Pezizomycotina</taxon>
        <taxon>Sordariomycetes</taxon>
        <taxon>Sordariomycetidae</taxon>
        <taxon>Ophiostomatales</taxon>
        <taxon>Ophiostomataceae</taxon>
        <taxon>Sporothrix</taxon>
    </lineage>
</organism>
<evidence type="ECO:0000313" key="3">
    <source>
        <dbReference type="Proteomes" id="UP000033710"/>
    </source>
</evidence>
<gene>
    <name evidence="2" type="ORF">SPSK_10356</name>
</gene>
<reference evidence="2 3" key="2">
    <citation type="journal article" date="2015" name="Eukaryot. Cell">
        <title>Asexual propagation of a virulent clone complex in a human and feline outbreak of sporotrichosis.</title>
        <authorList>
            <person name="Teixeira Mde M."/>
            <person name="Rodrigues A.M."/>
            <person name="Tsui C.K."/>
            <person name="de Almeida L.G."/>
            <person name="Van Diepeningen A.D."/>
            <person name="van den Ende B.G."/>
            <person name="Fernandes G.F."/>
            <person name="Kano R."/>
            <person name="Hamelin R.C."/>
            <person name="Lopes-Bezerra L.M."/>
            <person name="Vasconcelos A.T."/>
            <person name="de Hoog S."/>
            <person name="de Camargo Z.P."/>
            <person name="Felipe M.S."/>
        </authorList>
    </citation>
    <scope>NUCLEOTIDE SEQUENCE [LARGE SCALE GENOMIC DNA]</scope>
    <source>
        <strain evidence="2 3">1099-18</strain>
    </source>
</reference>
<dbReference type="VEuPathDB" id="FungiDB:SPSK_10356"/>
<reference evidence="2 3" key="1">
    <citation type="journal article" date="2014" name="BMC Genomics">
        <title>Comparative genomics of the major fungal agents of human and animal Sporotrichosis: Sporothrix schenckii and Sporothrix brasiliensis.</title>
        <authorList>
            <person name="Teixeira M.M."/>
            <person name="de Almeida L.G."/>
            <person name="Kubitschek-Barreira P."/>
            <person name="Alves F.L."/>
            <person name="Kioshima E.S."/>
            <person name="Abadio A.K."/>
            <person name="Fernandes L."/>
            <person name="Derengowski L.S."/>
            <person name="Ferreira K.S."/>
            <person name="Souza R.C."/>
            <person name="Ruiz J.C."/>
            <person name="de Andrade N.C."/>
            <person name="Paes H.C."/>
            <person name="Nicola A.M."/>
            <person name="Albuquerque P."/>
            <person name="Gerber A.L."/>
            <person name="Martins V.P."/>
            <person name="Peconick L.D."/>
            <person name="Neto A.V."/>
            <person name="Chaucanez C.B."/>
            <person name="Silva P.A."/>
            <person name="Cunha O.L."/>
            <person name="de Oliveira F.F."/>
            <person name="dos Santos T.C."/>
            <person name="Barros A.L."/>
            <person name="Soares M.A."/>
            <person name="de Oliveira L.M."/>
            <person name="Marini M.M."/>
            <person name="Villalobos-Duno H."/>
            <person name="Cunha M.M."/>
            <person name="de Hoog S."/>
            <person name="da Silveira J.F."/>
            <person name="Henrissat B."/>
            <person name="Nino-Vega G.A."/>
            <person name="Cisalpino P.S."/>
            <person name="Mora-Montes H.M."/>
            <person name="Almeida S.R."/>
            <person name="Stajich J.E."/>
            <person name="Lopes-Bezerra L.M."/>
            <person name="Vasconcelos A.T."/>
            <person name="Felipe M.S."/>
        </authorList>
    </citation>
    <scope>NUCLEOTIDE SEQUENCE [LARGE SCALE GENOMIC DNA]</scope>
    <source>
        <strain evidence="2 3">1099-18</strain>
    </source>
</reference>
<dbReference type="RefSeq" id="XP_016584489.1">
    <property type="nucleotide sequence ID" value="XM_016736809.1"/>
</dbReference>
<comment type="caution">
    <text evidence="2">The sequence shown here is derived from an EMBL/GenBank/DDBJ whole genome shotgun (WGS) entry which is preliminary data.</text>
</comment>
<dbReference type="GeneID" id="27672086"/>
<accession>A0A0F2LWI1</accession>
<feature type="compositionally biased region" description="Polar residues" evidence="1">
    <location>
        <begin position="1"/>
        <end position="30"/>
    </location>
</feature>
<feature type="region of interest" description="Disordered" evidence="1">
    <location>
        <begin position="1"/>
        <end position="37"/>
    </location>
</feature>
<sequence>MYLQNTIQDNVENATRTRTGNIQASNTNPGAAQRPGVSCMRWGGAKWSTRPEWGELAGEPHNTTPAPQTKRGCLHQESGLAVDDR</sequence>
<proteinExistence type="predicted"/>
<feature type="region of interest" description="Disordered" evidence="1">
    <location>
        <begin position="50"/>
        <end position="85"/>
    </location>
</feature>
<evidence type="ECO:0000256" key="1">
    <source>
        <dbReference type="SAM" id="MobiDB-lite"/>
    </source>
</evidence>
<dbReference type="AlphaFoldDB" id="A0A0F2LWI1"/>
<protein>
    <submittedName>
        <fullName evidence="2">Uncharacterized protein</fullName>
    </submittedName>
</protein>